<organism evidence="1">
    <name type="scientific">Arundo donax</name>
    <name type="common">Giant reed</name>
    <name type="synonym">Donax arundinaceus</name>
    <dbReference type="NCBI Taxonomy" id="35708"/>
    <lineage>
        <taxon>Eukaryota</taxon>
        <taxon>Viridiplantae</taxon>
        <taxon>Streptophyta</taxon>
        <taxon>Embryophyta</taxon>
        <taxon>Tracheophyta</taxon>
        <taxon>Spermatophyta</taxon>
        <taxon>Magnoliopsida</taxon>
        <taxon>Liliopsida</taxon>
        <taxon>Poales</taxon>
        <taxon>Poaceae</taxon>
        <taxon>PACMAD clade</taxon>
        <taxon>Arundinoideae</taxon>
        <taxon>Arundineae</taxon>
        <taxon>Arundo</taxon>
    </lineage>
</organism>
<proteinExistence type="predicted"/>
<evidence type="ECO:0000313" key="1">
    <source>
        <dbReference type="EMBL" id="JAE12834.1"/>
    </source>
</evidence>
<accession>A0A0A9FNG7</accession>
<dbReference type="EMBL" id="GBRH01185062">
    <property type="protein sequence ID" value="JAE12834.1"/>
    <property type="molecule type" value="Transcribed_RNA"/>
</dbReference>
<reference evidence="1" key="1">
    <citation type="submission" date="2014-09" db="EMBL/GenBank/DDBJ databases">
        <authorList>
            <person name="Magalhaes I.L.F."/>
            <person name="Oliveira U."/>
            <person name="Santos F.R."/>
            <person name="Vidigal T.H.D.A."/>
            <person name="Brescovit A.D."/>
            <person name="Santos A.J."/>
        </authorList>
    </citation>
    <scope>NUCLEOTIDE SEQUENCE</scope>
    <source>
        <tissue evidence="1">Shoot tissue taken approximately 20 cm above the soil surface</tissue>
    </source>
</reference>
<protein>
    <submittedName>
        <fullName evidence="1">Uncharacterized protein</fullName>
    </submittedName>
</protein>
<reference evidence="1" key="2">
    <citation type="journal article" date="2015" name="Data Brief">
        <title>Shoot transcriptome of the giant reed, Arundo donax.</title>
        <authorList>
            <person name="Barrero R.A."/>
            <person name="Guerrero F.D."/>
            <person name="Moolhuijzen P."/>
            <person name="Goolsby J.A."/>
            <person name="Tidwell J."/>
            <person name="Bellgard S.E."/>
            <person name="Bellgard M.I."/>
        </authorList>
    </citation>
    <scope>NUCLEOTIDE SEQUENCE</scope>
    <source>
        <tissue evidence="1">Shoot tissue taken approximately 20 cm above the soil surface</tissue>
    </source>
</reference>
<dbReference type="AlphaFoldDB" id="A0A0A9FNG7"/>
<sequence>MAPTSQFVQQQLQTLKKCKSHRISFSKNSIVCLNLRRHGPVLLPLTSHTGF</sequence>
<name>A0A0A9FNG7_ARUDO</name>